<evidence type="ECO:0000256" key="12">
    <source>
        <dbReference type="PROSITE-ProRule" id="PRU00110"/>
    </source>
</evidence>
<feature type="compositionally biased region" description="Acidic residues" evidence="13">
    <location>
        <begin position="200"/>
        <end position="210"/>
    </location>
</feature>
<dbReference type="SUPFAM" id="SSF47384">
    <property type="entry name" value="Homodimeric domain of signal transducing histidine kinase"/>
    <property type="match status" value="1"/>
</dbReference>
<keyword evidence="4" id="KW-0145">Chemotaxis</keyword>
<feature type="region of interest" description="Disordered" evidence="13">
    <location>
        <begin position="145"/>
        <end position="239"/>
    </location>
</feature>
<dbReference type="CDD" id="cd00088">
    <property type="entry name" value="HPT"/>
    <property type="match status" value="1"/>
</dbReference>
<evidence type="ECO:0000256" key="9">
    <source>
        <dbReference type="ARBA" id="ARBA00022840"/>
    </source>
</evidence>
<protein>
    <recommendedName>
        <fullName evidence="3">Chemotaxis protein CheA</fullName>
        <ecNumber evidence="2">2.7.13.3</ecNumber>
    </recommendedName>
</protein>
<keyword evidence="8" id="KW-0418">Kinase</keyword>
<feature type="compositionally biased region" description="Polar residues" evidence="13">
    <location>
        <begin position="260"/>
        <end position="279"/>
    </location>
</feature>
<organism evidence="17 18">
    <name type="scientific">Alteromonas gracilis</name>
    <dbReference type="NCBI Taxonomy" id="1479524"/>
    <lineage>
        <taxon>Bacteria</taxon>
        <taxon>Pseudomonadati</taxon>
        <taxon>Pseudomonadota</taxon>
        <taxon>Gammaproteobacteria</taxon>
        <taxon>Alteromonadales</taxon>
        <taxon>Alteromonadaceae</taxon>
        <taxon>Alteromonas/Salinimonas group</taxon>
        <taxon>Alteromonas</taxon>
    </lineage>
</organism>
<keyword evidence="18" id="KW-1185">Reference proteome</keyword>
<keyword evidence="10" id="KW-0902">Two-component regulatory system</keyword>
<accession>A0ABX5CTS7</accession>
<dbReference type="SMART" id="SM00260">
    <property type="entry name" value="CheW"/>
    <property type="match status" value="1"/>
</dbReference>
<dbReference type="PANTHER" id="PTHR43395">
    <property type="entry name" value="SENSOR HISTIDINE KINASE CHEA"/>
    <property type="match status" value="1"/>
</dbReference>
<feature type="domain" description="CheW-like" evidence="15">
    <location>
        <begin position="561"/>
        <end position="695"/>
    </location>
</feature>
<evidence type="ECO:0000256" key="7">
    <source>
        <dbReference type="ARBA" id="ARBA00022741"/>
    </source>
</evidence>
<evidence type="ECO:0000256" key="10">
    <source>
        <dbReference type="ARBA" id="ARBA00023012"/>
    </source>
</evidence>
<dbReference type="Gene3D" id="1.10.287.560">
    <property type="entry name" value="Histidine kinase CheA-like, homodimeric domain"/>
    <property type="match status" value="1"/>
</dbReference>
<dbReference type="PROSITE" id="PS50109">
    <property type="entry name" value="HIS_KIN"/>
    <property type="match status" value="1"/>
</dbReference>
<dbReference type="InterPro" id="IPR036890">
    <property type="entry name" value="HATPase_C_sf"/>
</dbReference>
<dbReference type="Pfam" id="PF02895">
    <property type="entry name" value="H-kinase_dim"/>
    <property type="match status" value="1"/>
</dbReference>
<dbReference type="PROSITE" id="PS50894">
    <property type="entry name" value="HPT"/>
    <property type="match status" value="1"/>
</dbReference>
<dbReference type="Pfam" id="PF02518">
    <property type="entry name" value="HATPase_c"/>
    <property type="match status" value="1"/>
</dbReference>
<feature type="domain" description="Histidine kinase" evidence="14">
    <location>
        <begin position="351"/>
        <end position="559"/>
    </location>
</feature>
<dbReference type="Gene3D" id="2.30.30.40">
    <property type="entry name" value="SH3 Domains"/>
    <property type="match status" value="1"/>
</dbReference>
<dbReference type="InterPro" id="IPR036641">
    <property type="entry name" value="HPT_dom_sf"/>
</dbReference>
<evidence type="ECO:0000259" key="16">
    <source>
        <dbReference type="PROSITE" id="PS50894"/>
    </source>
</evidence>
<evidence type="ECO:0000313" key="17">
    <source>
        <dbReference type="EMBL" id="PRO70353.1"/>
    </source>
</evidence>
<dbReference type="SMART" id="SM00387">
    <property type="entry name" value="HATPase_c"/>
    <property type="match status" value="1"/>
</dbReference>
<evidence type="ECO:0000313" key="18">
    <source>
        <dbReference type="Proteomes" id="UP000239539"/>
    </source>
</evidence>
<evidence type="ECO:0000259" key="14">
    <source>
        <dbReference type="PROSITE" id="PS50109"/>
    </source>
</evidence>
<sequence length="703" mass="76416">MSIDIEQFHGVFFDESDEHLDDMEQLLMSLNVESPDPEELNSIFRAAHSIKGGSGIFGFDALMNLTHVMENLLDKARNNEIAVTADIVNVLLETLDVLKDTLNAYRDETAIPQENIDDRIKILNGVINEQSTDAELSENGALPEISANTQSEGNPDESFGFFDDEPTSAGANSDDGFGFFDNEPIKEKLSYNEQAKSERNEDDGFGFFDDEIPHNSVASQTDASGSTTTETIETETGEEEQVFGFFEDVPSARHINTTLETASSNHSQSPGKQPSSAATTDLDKTTNTSAASAPAKPVAKPSSKKSTSRESASIRVDTTKIDAMVNLVGELVITQSMLSMIGQEVEGQVGERLQLAIDELQRNTREIQESVMSMRMLPLTATFNRFPRLVRDLAGKLGKQVELVLQGGSTEIDKSLIEKIVDPLTHLVRNSIDHGIEMPDKRVAAGKPEKGTVILSAEQKGGSIIISIIDDGGGLHRDKILDKARSNGLAVSDDMPDAEVWQLIFQPGFSTAEAITDVSGRGVGMDVVRRNIESIGGRIDIESSAGEGSAFFIHLPLTLAIVDGMCVSVGKQIFVIPLLNIIESFQPTKQQLKTLGNDTVLYIRDQYWPLVPLYDFMEVEDAALSPTEGIVVLLESSKKRFGILVDALVGQQQVVIKSLEEHYRKVAGIAGATIMGDGKVALIIDADSIATTYTSSQIKELLS</sequence>
<evidence type="ECO:0000256" key="8">
    <source>
        <dbReference type="ARBA" id="ARBA00022777"/>
    </source>
</evidence>
<keyword evidence="9" id="KW-0067">ATP-binding</keyword>
<evidence type="ECO:0000256" key="6">
    <source>
        <dbReference type="ARBA" id="ARBA00022679"/>
    </source>
</evidence>
<dbReference type="InterPro" id="IPR003594">
    <property type="entry name" value="HATPase_dom"/>
</dbReference>
<dbReference type="Pfam" id="PF01584">
    <property type="entry name" value="CheW"/>
    <property type="match status" value="1"/>
</dbReference>
<name>A0ABX5CTS7_9ALTE</name>
<evidence type="ECO:0000256" key="2">
    <source>
        <dbReference type="ARBA" id="ARBA00012438"/>
    </source>
</evidence>
<dbReference type="PRINTS" id="PR00344">
    <property type="entry name" value="BCTRLSENSOR"/>
</dbReference>
<dbReference type="PANTHER" id="PTHR43395:SF10">
    <property type="entry name" value="CHEMOTAXIS PROTEIN CHEA"/>
    <property type="match status" value="1"/>
</dbReference>
<evidence type="ECO:0000256" key="1">
    <source>
        <dbReference type="ARBA" id="ARBA00000085"/>
    </source>
</evidence>
<keyword evidence="5 12" id="KW-0597">Phosphoprotein</keyword>
<dbReference type="InterPro" id="IPR008207">
    <property type="entry name" value="Sig_transdc_His_kin_Hpt_dom"/>
</dbReference>
<keyword evidence="6" id="KW-0808">Transferase</keyword>
<evidence type="ECO:0000256" key="11">
    <source>
        <dbReference type="ARBA" id="ARBA00035100"/>
    </source>
</evidence>
<comment type="catalytic activity">
    <reaction evidence="1">
        <text>ATP + protein L-histidine = ADP + protein N-phospho-L-histidine.</text>
        <dbReference type="EC" id="2.7.13.3"/>
    </reaction>
</comment>
<dbReference type="CDD" id="cd00731">
    <property type="entry name" value="CheA_reg"/>
    <property type="match status" value="1"/>
</dbReference>
<dbReference type="InterPro" id="IPR037006">
    <property type="entry name" value="CheA-like_homodim_sf"/>
</dbReference>
<dbReference type="EC" id="2.7.13.3" evidence="2"/>
<dbReference type="InterPro" id="IPR004358">
    <property type="entry name" value="Sig_transdc_His_kin-like_C"/>
</dbReference>
<comment type="caution">
    <text evidence="17">The sequence shown here is derived from an EMBL/GenBank/DDBJ whole genome shotgun (WGS) entry which is preliminary data.</text>
</comment>
<dbReference type="CDD" id="cd16916">
    <property type="entry name" value="HATPase_CheA-like"/>
    <property type="match status" value="1"/>
</dbReference>
<evidence type="ECO:0000256" key="4">
    <source>
        <dbReference type="ARBA" id="ARBA00022500"/>
    </source>
</evidence>
<dbReference type="PROSITE" id="PS50851">
    <property type="entry name" value="CHEW"/>
    <property type="match status" value="1"/>
</dbReference>
<dbReference type="InterPro" id="IPR036097">
    <property type="entry name" value="HisK_dim/P_sf"/>
</dbReference>
<dbReference type="InterPro" id="IPR051315">
    <property type="entry name" value="Bact_Chemotaxis_CheA"/>
</dbReference>
<dbReference type="SUPFAM" id="SSF50341">
    <property type="entry name" value="CheW-like"/>
    <property type="match status" value="1"/>
</dbReference>
<dbReference type="InterPro" id="IPR004105">
    <property type="entry name" value="CheA-like_dim"/>
</dbReference>
<evidence type="ECO:0000256" key="13">
    <source>
        <dbReference type="SAM" id="MobiDB-lite"/>
    </source>
</evidence>
<evidence type="ECO:0000256" key="3">
    <source>
        <dbReference type="ARBA" id="ARBA00021495"/>
    </source>
</evidence>
<dbReference type="EMBL" id="PVNO01000005">
    <property type="protein sequence ID" value="PRO70353.1"/>
    <property type="molecule type" value="Genomic_DNA"/>
</dbReference>
<feature type="modified residue" description="Phosphohistidine" evidence="12">
    <location>
        <position position="48"/>
    </location>
</feature>
<feature type="compositionally biased region" description="Low complexity" evidence="13">
    <location>
        <begin position="289"/>
        <end position="313"/>
    </location>
</feature>
<gene>
    <name evidence="17" type="ORF">C6Y39_03735</name>
</gene>
<feature type="compositionally biased region" description="Polar residues" evidence="13">
    <location>
        <begin position="216"/>
        <end position="226"/>
    </location>
</feature>
<dbReference type="RefSeq" id="WP_105929978.1">
    <property type="nucleotide sequence ID" value="NZ_PVNO01000005.1"/>
</dbReference>
<dbReference type="SUPFAM" id="SSF47226">
    <property type="entry name" value="Histidine-containing phosphotransfer domain, HPT domain"/>
    <property type="match status" value="1"/>
</dbReference>
<evidence type="ECO:0000259" key="15">
    <source>
        <dbReference type="PROSITE" id="PS50851"/>
    </source>
</evidence>
<comment type="function">
    <text evidence="11">Involved in the transmission of sensory signals from the chemoreceptors to the flagellar motors. CheA is autophosphorylated; it can transfer its phosphate group to either CheB or CheY.</text>
</comment>
<dbReference type="InterPro" id="IPR005467">
    <property type="entry name" value="His_kinase_dom"/>
</dbReference>
<reference evidence="18" key="1">
    <citation type="journal article" date="2020" name="Int. J. Syst. Evol. Microbiol.">
        <title>Alteromonas alba sp. nov., a marine bacterium isolated from the seawater of the West Pacific Ocean.</title>
        <authorList>
            <person name="Sun C."/>
            <person name="Wu Y.-H."/>
            <person name="Xamxidin M."/>
            <person name="Cheng H."/>
            <person name="Xu X.-W."/>
        </authorList>
    </citation>
    <scope>NUCLEOTIDE SEQUENCE [LARGE SCALE GENOMIC DNA]</scope>
    <source>
        <strain evidence="18">9a2</strain>
    </source>
</reference>
<dbReference type="SMART" id="SM01231">
    <property type="entry name" value="H-kinase_dim"/>
    <property type="match status" value="1"/>
</dbReference>
<evidence type="ECO:0000256" key="5">
    <source>
        <dbReference type="ARBA" id="ARBA00022553"/>
    </source>
</evidence>
<dbReference type="SMART" id="SM00073">
    <property type="entry name" value="HPT"/>
    <property type="match status" value="1"/>
</dbReference>
<proteinExistence type="predicted"/>
<dbReference type="InterPro" id="IPR002545">
    <property type="entry name" value="CheW-lke_dom"/>
</dbReference>
<dbReference type="SUPFAM" id="SSF55874">
    <property type="entry name" value="ATPase domain of HSP90 chaperone/DNA topoisomerase II/histidine kinase"/>
    <property type="match status" value="1"/>
</dbReference>
<dbReference type="InterPro" id="IPR036061">
    <property type="entry name" value="CheW-like_dom_sf"/>
</dbReference>
<dbReference type="Pfam" id="PF01627">
    <property type="entry name" value="Hpt"/>
    <property type="match status" value="1"/>
</dbReference>
<dbReference type="Proteomes" id="UP000239539">
    <property type="component" value="Unassembled WGS sequence"/>
</dbReference>
<dbReference type="Gene3D" id="1.20.120.160">
    <property type="entry name" value="HPT domain"/>
    <property type="match status" value="1"/>
</dbReference>
<feature type="compositionally biased region" description="Basic and acidic residues" evidence="13">
    <location>
        <begin position="183"/>
        <end position="199"/>
    </location>
</feature>
<feature type="domain" description="HPt" evidence="16">
    <location>
        <begin position="1"/>
        <end position="105"/>
    </location>
</feature>
<dbReference type="Gene3D" id="3.30.565.10">
    <property type="entry name" value="Histidine kinase-like ATPase, C-terminal domain"/>
    <property type="match status" value="1"/>
</dbReference>
<keyword evidence="7" id="KW-0547">Nucleotide-binding</keyword>
<feature type="region of interest" description="Disordered" evidence="13">
    <location>
        <begin position="260"/>
        <end position="313"/>
    </location>
</feature>